<gene>
    <name evidence="2" type="ORF">H9L22_17915</name>
</gene>
<proteinExistence type="predicted"/>
<dbReference type="InterPro" id="IPR045676">
    <property type="entry name" value="DUF6194"/>
</dbReference>
<dbReference type="AlphaFoldDB" id="A0A7H0H5X3"/>
<keyword evidence="3" id="KW-1185">Reference proteome</keyword>
<dbReference type="Proteomes" id="UP000516117">
    <property type="component" value="Chromosome"/>
</dbReference>
<evidence type="ECO:0000259" key="1">
    <source>
        <dbReference type="Pfam" id="PF19694"/>
    </source>
</evidence>
<dbReference type="RefSeq" id="WP_187721059.1">
    <property type="nucleotide sequence ID" value="NZ_BAABBL010000017.1"/>
</dbReference>
<sequence length="162" mass="17957">MSIEQILDVVRSLDGVLVLAPEEGSEFPELAWGNFFFYYAPDGQVPHNVQPYATIVTKDYPDDAQSELDPAGRWRVNIHVGRARFDELTGQSPRTFSSRDFAAADVIMPHPVHGALGWIAVVNPAAAPLSTVLELLRDAHAHARRRATRRTEVRVSSDTLDP</sequence>
<feature type="domain" description="DUF6194" evidence="1">
    <location>
        <begin position="1"/>
        <end position="151"/>
    </location>
</feature>
<evidence type="ECO:0000313" key="3">
    <source>
        <dbReference type="Proteomes" id="UP000516117"/>
    </source>
</evidence>
<dbReference type="Pfam" id="PF19694">
    <property type="entry name" value="DUF6194"/>
    <property type="match status" value="1"/>
</dbReference>
<evidence type="ECO:0000313" key="2">
    <source>
        <dbReference type="EMBL" id="QNP55939.1"/>
    </source>
</evidence>
<accession>A0A7H0H5X3</accession>
<dbReference type="KEGG" id="tdf:H9L22_17915"/>
<reference evidence="2 3" key="1">
    <citation type="submission" date="2020-08" db="EMBL/GenBank/DDBJ databases">
        <title>Genome sequence of Tessaracoccus defluvii JCM 17540T.</title>
        <authorList>
            <person name="Hyun D.-W."/>
            <person name="Bae J.-W."/>
        </authorList>
    </citation>
    <scope>NUCLEOTIDE SEQUENCE [LARGE SCALE GENOMIC DNA]</scope>
    <source>
        <strain evidence="2 3">JCM 17540</strain>
    </source>
</reference>
<protein>
    <recommendedName>
        <fullName evidence="1">DUF6194 domain-containing protein</fullName>
    </recommendedName>
</protein>
<dbReference type="EMBL" id="CP060789">
    <property type="protein sequence ID" value="QNP55939.1"/>
    <property type="molecule type" value="Genomic_DNA"/>
</dbReference>
<name>A0A7H0H5X3_9ACTN</name>
<organism evidence="2 3">
    <name type="scientific">Tessaracoccus defluvii</name>
    <dbReference type="NCBI Taxonomy" id="1285901"/>
    <lineage>
        <taxon>Bacteria</taxon>
        <taxon>Bacillati</taxon>
        <taxon>Actinomycetota</taxon>
        <taxon>Actinomycetes</taxon>
        <taxon>Propionibacteriales</taxon>
        <taxon>Propionibacteriaceae</taxon>
        <taxon>Tessaracoccus</taxon>
    </lineage>
</organism>